<reference evidence="3" key="1">
    <citation type="submission" date="2020-06" db="EMBL/GenBank/DDBJ databases">
        <title>A chromosome-scale genome assembly of Talaromyces rugulosus W13939.</title>
        <authorList>
            <person name="Wang B."/>
            <person name="Guo L."/>
            <person name="Ye K."/>
            <person name="Wang L."/>
        </authorList>
    </citation>
    <scope>NUCLEOTIDE SEQUENCE [LARGE SCALE GENOMIC DNA]</scope>
    <source>
        <strain evidence="3">W13939</strain>
    </source>
</reference>
<gene>
    <name evidence="2" type="ORF">TRUGW13939_03003</name>
</gene>
<dbReference type="Proteomes" id="UP000509510">
    <property type="component" value="Chromosome II"/>
</dbReference>
<keyword evidence="3" id="KW-1185">Reference proteome</keyword>
<dbReference type="GeneID" id="55990509"/>
<feature type="compositionally biased region" description="Polar residues" evidence="1">
    <location>
        <begin position="1"/>
        <end position="10"/>
    </location>
</feature>
<feature type="region of interest" description="Disordered" evidence="1">
    <location>
        <begin position="1"/>
        <end position="44"/>
    </location>
</feature>
<dbReference type="KEGG" id="trg:TRUGW13939_03003"/>
<sequence>MMNQNSTQSHAPERCKIPELRLTSSTRSSSERRNSGISEPTEPLPWNHAHVLGMRLRHAELQTAVQSWILNELGMAMYQLYQEFQPRMPTSTQPPQMHQQMQTLLNSLWDAVPDLTLRESMRERAEHALAQKGLAERGFDVQHPPFYRPYVPATTMGMEPFQLRCEDVQTAPEEPCSIEIHKQGHSQPIVRLPQPDEKKYGLGENGPRMATAETPGTEYQLVNGACHILSADVECCVDVSCKQQEGMTADMDG</sequence>
<proteinExistence type="predicted"/>
<protein>
    <submittedName>
        <fullName evidence="2">Uncharacterized protein</fullName>
    </submittedName>
</protein>
<name>A0A7H8QPL7_TALRU</name>
<dbReference type="RefSeq" id="XP_035342082.1">
    <property type="nucleotide sequence ID" value="XM_035486189.1"/>
</dbReference>
<evidence type="ECO:0000313" key="2">
    <source>
        <dbReference type="EMBL" id="QKX55904.1"/>
    </source>
</evidence>
<organism evidence="2 3">
    <name type="scientific">Talaromyces rugulosus</name>
    <name type="common">Penicillium rugulosum</name>
    <dbReference type="NCBI Taxonomy" id="121627"/>
    <lineage>
        <taxon>Eukaryota</taxon>
        <taxon>Fungi</taxon>
        <taxon>Dikarya</taxon>
        <taxon>Ascomycota</taxon>
        <taxon>Pezizomycotina</taxon>
        <taxon>Eurotiomycetes</taxon>
        <taxon>Eurotiomycetidae</taxon>
        <taxon>Eurotiales</taxon>
        <taxon>Trichocomaceae</taxon>
        <taxon>Talaromyces</taxon>
        <taxon>Talaromyces sect. Islandici</taxon>
    </lineage>
</organism>
<dbReference type="OrthoDB" id="10446714at2759"/>
<accession>A0A7H8QPL7</accession>
<evidence type="ECO:0000313" key="3">
    <source>
        <dbReference type="Proteomes" id="UP000509510"/>
    </source>
</evidence>
<dbReference type="EMBL" id="CP055899">
    <property type="protein sequence ID" value="QKX55904.1"/>
    <property type="molecule type" value="Genomic_DNA"/>
</dbReference>
<dbReference type="AlphaFoldDB" id="A0A7H8QPL7"/>
<evidence type="ECO:0000256" key="1">
    <source>
        <dbReference type="SAM" id="MobiDB-lite"/>
    </source>
</evidence>